<keyword evidence="10" id="KW-1185">Reference proteome</keyword>
<keyword evidence="3 6" id="KW-0863">Zinc-finger</keyword>
<organism evidence="9 10">
    <name type="scientific">Coemansia pectinata</name>
    <dbReference type="NCBI Taxonomy" id="1052879"/>
    <lineage>
        <taxon>Eukaryota</taxon>
        <taxon>Fungi</taxon>
        <taxon>Fungi incertae sedis</taxon>
        <taxon>Zoopagomycota</taxon>
        <taxon>Kickxellomycotina</taxon>
        <taxon>Kickxellomycetes</taxon>
        <taxon>Kickxellales</taxon>
        <taxon>Kickxellaceae</taxon>
        <taxon>Coemansia</taxon>
    </lineage>
</organism>
<dbReference type="Pfam" id="PF12678">
    <property type="entry name" value="zf-rbx1"/>
    <property type="match status" value="1"/>
</dbReference>
<feature type="coiled-coil region" evidence="7">
    <location>
        <begin position="106"/>
        <end position="140"/>
    </location>
</feature>
<comment type="caution">
    <text evidence="9">The sequence shown here is derived from an EMBL/GenBank/DDBJ whole genome shotgun (WGS) entry which is preliminary data.</text>
</comment>
<evidence type="ECO:0000256" key="4">
    <source>
        <dbReference type="ARBA" id="ARBA00022786"/>
    </source>
</evidence>
<dbReference type="EMBL" id="JANBUH010000013">
    <property type="protein sequence ID" value="KAJ2756889.1"/>
    <property type="molecule type" value="Genomic_DNA"/>
</dbReference>
<keyword evidence="4" id="KW-0833">Ubl conjugation pathway</keyword>
<evidence type="ECO:0000313" key="10">
    <source>
        <dbReference type="Proteomes" id="UP001140011"/>
    </source>
</evidence>
<dbReference type="InterPro" id="IPR001841">
    <property type="entry name" value="Znf_RING"/>
</dbReference>
<dbReference type="GO" id="GO:0008270">
    <property type="term" value="F:zinc ion binding"/>
    <property type="evidence" value="ECO:0007669"/>
    <property type="project" value="UniProtKB-KW"/>
</dbReference>
<keyword evidence="7" id="KW-0175">Coiled coil</keyword>
<evidence type="ECO:0000256" key="5">
    <source>
        <dbReference type="ARBA" id="ARBA00022833"/>
    </source>
</evidence>
<gene>
    <name evidence="9" type="ORF">GGI19_000477</name>
</gene>
<evidence type="ECO:0000313" key="9">
    <source>
        <dbReference type="EMBL" id="KAJ2756889.1"/>
    </source>
</evidence>
<keyword evidence="2" id="KW-0479">Metal-binding</keyword>
<dbReference type="InterPro" id="IPR024766">
    <property type="entry name" value="Znf_RING_H2"/>
</dbReference>
<dbReference type="InterPro" id="IPR013083">
    <property type="entry name" value="Znf_RING/FYVE/PHD"/>
</dbReference>
<evidence type="ECO:0000256" key="1">
    <source>
        <dbReference type="ARBA" id="ARBA00004906"/>
    </source>
</evidence>
<name>A0A9W8GZB6_9FUNG</name>
<comment type="pathway">
    <text evidence="1">Protein modification; protein ubiquitination.</text>
</comment>
<dbReference type="AlphaFoldDB" id="A0A9W8GZB6"/>
<evidence type="ECO:0000256" key="6">
    <source>
        <dbReference type="PROSITE-ProRule" id="PRU00175"/>
    </source>
</evidence>
<dbReference type="PROSITE" id="PS50089">
    <property type="entry name" value="ZF_RING_2"/>
    <property type="match status" value="1"/>
</dbReference>
<evidence type="ECO:0000256" key="7">
    <source>
        <dbReference type="SAM" id="Coils"/>
    </source>
</evidence>
<protein>
    <recommendedName>
        <fullName evidence="8">RING-type domain-containing protein</fullName>
    </recommendedName>
</protein>
<sequence>MVCAICLDDLFSTLAKIDPATSNTLGDDDRIAALSCGHTFHLECTMLWRANSFNMNCPMCNVLHIGPILTLHIECDLDHVADHESDSLGLERLSINDPLRVAESLCNSSLDQADQQAAKYKELEAKAAALKIELDEKSKRFRRKQAIDSSLTRKAISVESRVKELSTLSERHRANIHGLQNALNLKKQVIADLEKQIREQDAGL</sequence>
<proteinExistence type="predicted"/>
<feature type="domain" description="RING-type" evidence="8">
    <location>
        <begin position="3"/>
        <end position="61"/>
    </location>
</feature>
<dbReference type="SMART" id="SM00184">
    <property type="entry name" value="RING"/>
    <property type="match status" value="1"/>
</dbReference>
<reference evidence="9" key="1">
    <citation type="submission" date="2022-07" db="EMBL/GenBank/DDBJ databases">
        <title>Phylogenomic reconstructions and comparative analyses of Kickxellomycotina fungi.</title>
        <authorList>
            <person name="Reynolds N.K."/>
            <person name="Stajich J.E."/>
            <person name="Barry K."/>
            <person name="Grigoriev I.V."/>
            <person name="Crous P."/>
            <person name="Smith M.E."/>
        </authorList>
    </citation>
    <scope>NUCLEOTIDE SEQUENCE</scope>
    <source>
        <strain evidence="9">BCRC 34297</strain>
    </source>
</reference>
<evidence type="ECO:0000259" key="8">
    <source>
        <dbReference type="PROSITE" id="PS50089"/>
    </source>
</evidence>
<dbReference type="Proteomes" id="UP001140011">
    <property type="component" value="Unassembled WGS sequence"/>
</dbReference>
<dbReference type="Gene3D" id="3.30.40.10">
    <property type="entry name" value="Zinc/RING finger domain, C3HC4 (zinc finger)"/>
    <property type="match status" value="1"/>
</dbReference>
<dbReference type="SUPFAM" id="SSF57850">
    <property type="entry name" value="RING/U-box"/>
    <property type="match status" value="1"/>
</dbReference>
<dbReference type="OrthoDB" id="8062037at2759"/>
<keyword evidence="5" id="KW-0862">Zinc</keyword>
<evidence type="ECO:0000256" key="2">
    <source>
        <dbReference type="ARBA" id="ARBA00022723"/>
    </source>
</evidence>
<accession>A0A9W8GZB6</accession>
<evidence type="ECO:0000256" key="3">
    <source>
        <dbReference type="ARBA" id="ARBA00022771"/>
    </source>
</evidence>